<evidence type="ECO:0000313" key="1">
    <source>
        <dbReference type="EMBL" id="KAL3777808.1"/>
    </source>
</evidence>
<reference evidence="1 2" key="1">
    <citation type="submission" date="2024-10" db="EMBL/GenBank/DDBJ databases">
        <title>Updated reference genomes for cyclostephanoid diatoms.</title>
        <authorList>
            <person name="Roberts W.R."/>
            <person name="Alverson A.J."/>
        </authorList>
    </citation>
    <scope>NUCLEOTIDE SEQUENCE [LARGE SCALE GENOMIC DNA]</scope>
    <source>
        <strain evidence="1 2">AJA276-08</strain>
    </source>
</reference>
<dbReference type="EMBL" id="JALLAZ020001265">
    <property type="protein sequence ID" value="KAL3777808.1"/>
    <property type="molecule type" value="Genomic_DNA"/>
</dbReference>
<accession>A0ABD3NPK0</accession>
<name>A0ABD3NPK0_9STRA</name>
<organism evidence="1 2">
    <name type="scientific">Stephanodiscus triporus</name>
    <dbReference type="NCBI Taxonomy" id="2934178"/>
    <lineage>
        <taxon>Eukaryota</taxon>
        <taxon>Sar</taxon>
        <taxon>Stramenopiles</taxon>
        <taxon>Ochrophyta</taxon>
        <taxon>Bacillariophyta</taxon>
        <taxon>Coscinodiscophyceae</taxon>
        <taxon>Thalassiosirophycidae</taxon>
        <taxon>Stephanodiscales</taxon>
        <taxon>Stephanodiscaceae</taxon>
        <taxon>Stephanodiscus</taxon>
    </lineage>
</organism>
<gene>
    <name evidence="1" type="ORF">ACHAW5_001786</name>
</gene>
<dbReference type="Proteomes" id="UP001530315">
    <property type="component" value="Unassembled WGS sequence"/>
</dbReference>
<keyword evidence="2" id="KW-1185">Reference proteome</keyword>
<evidence type="ECO:0000313" key="2">
    <source>
        <dbReference type="Proteomes" id="UP001530315"/>
    </source>
</evidence>
<dbReference type="AlphaFoldDB" id="A0ABD3NPK0"/>
<protein>
    <submittedName>
        <fullName evidence="1">Uncharacterized protein</fullName>
    </submittedName>
</protein>
<sequence>MLDEMSEAGRFDALVVKDDTQTSDGEGTAFKMSHEVSEAGRFDALVVKGDAQKSDGAMIPDHLWLHAFLQGYGLQRVLEEHLQALALPTGAAAGHL</sequence>
<proteinExistence type="predicted"/>
<comment type="caution">
    <text evidence="1">The sequence shown here is derived from an EMBL/GenBank/DDBJ whole genome shotgun (WGS) entry which is preliminary data.</text>
</comment>